<dbReference type="Proteomes" id="UP000682403">
    <property type="component" value="Unassembled WGS sequence"/>
</dbReference>
<accession>A0ABS5LJ00</accession>
<reference evidence="1 2" key="1">
    <citation type="submission" date="2021-04" db="EMBL/GenBank/DDBJ databases">
        <title>Metabacillus sp. strain KIGAM252 whole genome sequence.</title>
        <authorList>
            <person name="Seo M.-J."/>
            <person name="Cho E.-S."/>
            <person name="Hwang C.Y."/>
            <person name="Yoon D.J."/>
        </authorList>
    </citation>
    <scope>NUCLEOTIDE SEQUENCE [LARGE SCALE GENOMIC DNA]</scope>
    <source>
        <strain evidence="1 2">KIGAM252</strain>
    </source>
</reference>
<name>A0ABS5LJ00_9BACI</name>
<evidence type="ECO:0000313" key="2">
    <source>
        <dbReference type="Proteomes" id="UP000682403"/>
    </source>
</evidence>
<protein>
    <submittedName>
        <fullName evidence="1">Uncharacterized protein</fullName>
    </submittedName>
</protein>
<comment type="caution">
    <text evidence="1">The sequence shown here is derived from an EMBL/GenBank/DDBJ whole genome shotgun (WGS) entry which is preliminary data.</text>
</comment>
<evidence type="ECO:0000313" key="1">
    <source>
        <dbReference type="EMBL" id="MBS2970721.1"/>
    </source>
</evidence>
<proteinExistence type="predicted"/>
<sequence>MSNEVSPFDQRMNSKQLRSYSIRRELDSLMTKNQIFKSRKAENAVTLFIQFCVNYTNFASFSEITSNTLEDYIQHHIGRSNKSREYDSFKRLKNDVMLLEQLILNEKDQYQKVDFSLMNTNLWSFETTMEYYIPRKSNFFLQ</sequence>
<gene>
    <name evidence="1" type="ORF">J9317_18415</name>
</gene>
<dbReference type="InterPro" id="IPR035388">
    <property type="entry name" value="SwrA"/>
</dbReference>
<dbReference type="Pfam" id="PF17423">
    <property type="entry name" value="SwrA"/>
    <property type="match status" value="1"/>
</dbReference>
<dbReference type="RefSeq" id="WP_211561335.1">
    <property type="nucleotide sequence ID" value="NZ_JAGVRK010000001.1"/>
</dbReference>
<dbReference type="EMBL" id="JAGVRK010000001">
    <property type="protein sequence ID" value="MBS2970721.1"/>
    <property type="molecule type" value="Genomic_DNA"/>
</dbReference>
<keyword evidence="2" id="KW-1185">Reference proteome</keyword>
<organism evidence="1 2">
    <name type="scientific">Metabacillus flavus</name>
    <dbReference type="NCBI Taxonomy" id="2823519"/>
    <lineage>
        <taxon>Bacteria</taxon>
        <taxon>Bacillati</taxon>
        <taxon>Bacillota</taxon>
        <taxon>Bacilli</taxon>
        <taxon>Bacillales</taxon>
        <taxon>Bacillaceae</taxon>
        <taxon>Metabacillus</taxon>
    </lineage>
</organism>